<gene>
    <name evidence="4" type="ORF">EV699_12619</name>
</gene>
<feature type="domain" description="Flavodoxin-like" evidence="3">
    <location>
        <begin position="7"/>
        <end position="154"/>
    </location>
</feature>
<sequence>MSARRHLLIVYHSQSGHTEALAQAAHAGAQAVEEVEVRRLRAFDAGLDDLLWAHGLLLGTPENFGYMSGALKDFLDRTYYPAQGRVEGLPYAVFISAGNDGSGALAAIERIARGYPLKPVCEALIVRGEVDAAALARARELGETLAAGIAFGVF</sequence>
<evidence type="ECO:0000256" key="2">
    <source>
        <dbReference type="ARBA" id="ARBA00022643"/>
    </source>
</evidence>
<proteinExistence type="predicted"/>
<dbReference type="PANTHER" id="PTHR30546:SF23">
    <property type="entry name" value="FLAVOPROTEIN-LIKE PROTEIN YCP4-RELATED"/>
    <property type="match status" value="1"/>
</dbReference>
<dbReference type="OrthoDB" id="5736081at2"/>
<dbReference type="Proteomes" id="UP000295765">
    <property type="component" value="Unassembled WGS sequence"/>
</dbReference>
<dbReference type="PANTHER" id="PTHR30546">
    <property type="entry name" value="FLAVODOXIN-RELATED PROTEIN WRBA-RELATED"/>
    <property type="match status" value="1"/>
</dbReference>
<dbReference type="PROSITE" id="PS50902">
    <property type="entry name" value="FLAVODOXIN_LIKE"/>
    <property type="match status" value="1"/>
</dbReference>
<dbReference type="GO" id="GO:0016020">
    <property type="term" value="C:membrane"/>
    <property type="evidence" value="ECO:0007669"/>
    <property type="project" value="TreeGrafter"/>
</dbReference>
<dbReference type="InterPro" id="IPR008254">
    <property type="entry name" value="Flavodoxin/NO_synth"/>
</dbReference>
<dbReference type="EMBL" id="SLWY01000026">
    <property type="protein sequence ID" value="TCO77333.1"/>
    <property type="molecule type" value="Genomic_DNA"/>
</dbReference>
<evidence type="ECO:0000313" key="4">
    <source>
        <dbReference type="EMBL" id="TCO77333.1"/>
    </source>
</evidence>
<dbReference type="Gene3D" id="3.40.50.360">
    <property type="match status" value="1"/>
</dbReference>
<dbReference type="AlphaFoldDB" id="A0A4R2KU63"/>
<dbReference type="GO" id="GO:0003955">
    <property type="term" value="F:NAD(P)H dehydrogenase (quinone) activity"/>
    <property type="evidence" value="ECO:0007669"/>
    <property type="project" value="TreeGrafter"/>
</dbReference>
<keyword evidence="2" id="KW-0288">FMN</keyword>
<organism evidence="4 5">
    <name type="scientific">Plasticicumulans lactativorans</name>
    <dbReference type="NCBI Taxonomy" id="1133106"/>
    <lineage>
        <taxon>Bacteria</taxon>
        <taxon>Pseudomonadati</taxon>
        <taxon>Pseudomonadota</taxon>
        <taxon>Gammaproteobacteria</taxon>
        <taxon>Candidatus Competibacteraceae</taxon>
        <taxon>Plasticicumulans</taxon>
    </lineage>
</organism>
<dbReference type="RefSeq" id="WP_132545424.1">
    <property type="nucleotide sequence ID" value="NZ_SLWY01000026.1"/>
</dbReference>
<evidence type="ECO:0000259" key="3">
    <source>
        <dbReference type="PROSITE" id="PS50902"/>
    </source>
</evidence>
<evidence type="ECO:0000313" key="5">
    <source>
        <dbReference type="Proteomes" id="UP000295765"/>
    </source>
</evidence>
<dbReference type="InterPro" id="IPR029039">
    <property type="entry name" value="Flavoprotein-like_sf"/>
</dbReference>
<dbReference type="Pfam" id="PF03358">
    <property type="entry name" value="FMN_red"/>
    <property type="match status" value="1"/>
</dbReference>
<reference evidence="4 5" key="1">
    <citation type="submission" date="2019-03" db="EMBL/GenBank/DDBJ databases">
        <title>Genomic Encyclopedia of Type Strains, Phase IV (KMG-IV): sequencing the most valuable type-strain genomes for metagenomic binning, comparative biology and taxonomic classification.</title>
        <authorList>
            <person name="Goeker M."/>
        </authorList>
    </citation>
    <scope>NUCLEOTIDE SEQUENCE [LARGE SCALE GENOMIC DNA]</scope>
    <source>
        <strain evidence="4 5">DSM 25287</strain>
    </source>
</reference>
<dbReference type="GO" id="GO:0010181">
    <property type="term" value="F:FMN binding"/>
    <property type="evidence" value="ECO:0007669"/>
    <property type="project" value="InterPro"/>
</dbReference>
<name>A0A4R2KU63_9GAMM</name>
<keyword evidence="5" id="KW-1185">Reference proteome</keyword>
<comment type="caution">
    <text evidence="4">The sequence shown here is derived from an EMBL/GenBank/DDBJ whole genome shotgun (WGS) entry which is preliminary data.</text>
</comment>
<dbReference type="SUPFAM" id="SSF52218">
    <property type="entry name" value="Flavoproteins"/>
    <property type="match status" value="1"/>
</dbReference>
<dbReference type="InterPro" id="IPR005025">
    <property type="entry name" value="FMN_Rdtase-like_dom"/>
</dbReference>
<protein>
    <submittedName>
        <fullName evidence="4">NADPH-dependent FMN reductase</fullName>
    </submittedName>
</protein>
<keyword evidence="1" id="KW-0285">Flavoprotein</keyword>
<accession>A0A4R2KU63</accession>
<evidence type="ECO:0000256" key="1">
    <source>
        <dbReference type="ARBA" id="ARBA00022630"/>
    </source>
</evidence>